<dbReference type="RefSeq" id="WP_169586145.1">
    <property type="nucleotide sequence ID" value="NZ_VCQU01000003.1"/>
</dbReference>
<comment type="cofactor">
    <cofactor evidence="1">
        <name>FAD</name>
        <dbReference type="ChEBI" id="CHEBI:57692"/>
    </cofactor>
</comment>
<evidence type="ECO:0000256" key="4">
    <source>
        <dbReference type="ARBA" id="ARBA00022827"/>
    </source>
</evidence>
<keyword evidence="5" id="KW-0560">Oxidoreductase</keyword>
<dbReference type="GO" id="GO:0071949">
    <property type="term" value="F:FAD binding"/>
    <property type="evidence" value="ECO:0007669"/>
    <property type="project" value="InterPro"/>
</dbReference>
<keyword evidence="8" id="KW-1185">Reference proteome</keyword>
<name>A0A848KF49_9NOCA</name>
<evidence type="ECO:0000313" key="7">
    <source>
        <dbReference type="EMBL" id="NMN95342.1"/>
    </source>
</evidence>
<dbReference type="PANTHER" id="PTHR42973">
    <property type="entry name" value="BINDING OXIDOREDUCTASE, PUTATIVE (AFU_ORTHOLOGUE AFUA_1G17690)-RELATED"/>
    <property type="match status" value="1"/>
</dbReference>
<keyword evidence="4" id="KW-0274">FAD</keyword>
<dbReference type="InterPro" id="IPR036318">
    <property type="entry name" value="FAD-bd_PCMH-like_sf"/>
</dbReference>
<dbReference type="AlphaFoldDB" id="A0A848KF49"/>
<sequence length="198" mass="20854">MTPFESLAAVVEGRVTTPGDAASTGRDWSALTRPWNVQIRQDDAVAVVDVASIADIQATVKFAAAKGITVTTQRSGHGATGKSAGTILLRTHNLDSLQIDPVTRRAHVGAGVLWGRLQAAAAEHGLSGTPGSSPGVGVVGFTVGGGLSWFSRKFGLAGAAVRSFEVVTADGGRRRVDSENEPELFWALRWTFCTRTRR</sequence>
<feature type="domain" description="FAD-binding PCMH-type" evidence="6">
    <location>
        <begin position="40"/>
        <end position="198"/>
    </location>
</feature>
<accession>A0A848KF49</accession>
<evidence type="ECO:0000256" key="2">
    <source>
        <dbReference type="ARBA" id="ARBA00005466"/>
    </source>
</evidence>
<dbReference type="InterPro" id="IPR006094">
    <property type="entry name" value="Oxid_FAD_bind_N"/>
</dbReference>
<evidence type="ECO:0000313" key="8">
    <source>
        <dbReference type="Proteomes" id="UP000535543"/>
    </source>
</evidence>
<reference evidence="7 8" key="1">
    <citation type="submission" date="2019-05" db="EMBL/GenBank/DDBJ databases">
        <authorList>
            <person name="Lee S.D."/>
        </authorList>
    </citation>
    <scope>NUCLEOTIDE SEQUENCE [LARGE SCALE GENOMIC DNA]</scope>
    <source>
        <strain evidence="7 8">YC2-7</strain>
    </source>
</reference>
<dbReference type="PROSITE" id="PS51387">
    <property type="entry name" value="FAD_PCMH"/>
    <property type="match status" value="1"/>
</dbReference>
<dbReference type="SUPFAM" id="SSF56176">
    <property type="entry name" value="FAD-binding/transporter-associated domain-like"/>
    <property type="match status" value="1"/>
</dbReference>
<dbReference type="InterPro" id="IPR016169">
    <property type="entry name" value="FAD-bd_PCMH_sub2"/>
</dbReference>
<dbReference type="Gene3D" id="3.30.465.10">
    <property type="match status" value="1"/>
</dbReference>
<comment type="similarity">
    <text evidence="2">Belongs to the oxygen-dependent FAD-linked oxidoreductase family.</text>
</comment>
<evidence type="ECO:0000259" key="6">
    <source>
        <dbReference type="PROSITE" id="PS51387"/>
    </source>
</evidence>
<evidence type="ECO:0000256" key="5">
    <source>
        <dbReference type="ARBA" id="ARBA00023002"/>
    </source>
</evidence>
<gene>
    <name evidence="7" type="ORF">FGL95_09900</name>
</gene>
<reference evidence="7 8" key="2">
    <citation type="submission" date="2020-06" db="EMBL/GenBank/DDBJ databases">
        <title>Antribacter stalactiti gen. nov., sp. nov., a new member of the family Nacardiaceae isolated from a cave.</title>
        <authorList>
            <person name="Kim I.S."/>
        </authorList>
    </citation>
    <scope>NUCLEOTIDE SEQUENCE [LARGE SCALE GENOMIC DNA]</scope>
    <source>
        <strain evidence="7 8">YC2-7</strain>
    </source>
</reference>
<evidence type="ECO:0000256" key="3">
    <source>
        <dbReference type="ARBA" id="ARBA00022630"/>
    </source>
</evidence>
<keyword evidence="3" id="KW-0285">Flavoprotein</keyword>
<dbReference type="InterPro" id="IPR050416">
    <property type="entry name" value="FAD-linked_Oxidoreductase"/>
</dbReference>
<organism evidence="7 8">
    <name type="scientific">Antrihabitans stalactiti</name>
    <dbReference type="NCBI Taxonomy" id="2584121"/>
    <lineage>
        <taxon>Bacteria</taxon>
        <taxon>Bacillati</taxon>
        <taxon>Actinomycetota</taxon>
        <taxon>Actinomycetes</taxon>
        <taxon>Mycobacteriales</taxon>
        <taxon>Nocardiaceae</taxon>
        <taxon>Antrihabitans</taxon>
    </lineage>
</organism>
<comment type="caution">
    <text evidence="7">The sequence shown here is derived from an EMBL/GenBank/DDBJ whole genome shotgun (WGS) entry which is preliminary data.</text>
</comment>
<evidence type="ECO:0000256" key="1">
    <source>
        <dbReference type="ARBA" id="ARBA00001974"/>
    </source>
</evidence>
<dbReference type="Pfam" id="PF01565">
    <property type="entry name" value="FAD_binding_4"/>
    <property type="match status" value="1"/>
</dbReference>
<dbReference type="PANTHER" id="PTHR42973:SF39">
    <property type="entry name" value="FAD-BINDING PCMH-TYPE DOMAIN-CONTAINING PROTEIN"/>
    <property type="match status" value="1"/>
</dbReference>
<dbReference type="Proteomes" id="UP000535543">
    <property type="component" value="Unassembled WGS sequence"/>
</dbReference>
<protein>
    <submittedName>
        <fullName evidence="7">FAD-dependent oxidoreductase</fullName>
    </submittedName>
</protein>
<dbReference type="InterPro" id="IPR016166">
    <property type="entry name" value="FAD-bd_PCMH"/>
</dbReference>
<proteinExistence type="inferred from homology"/>
<dbReference type="GO" id="GO:0016491">
    <property type="term" value="F:oxidoreductase activity"/>
    <property type="evidence" value="ECO:0007669"/>
    <property type="project" value="UniProtKB-KW"/>
</dbReference>
<dbReference type="EMBL" id="VCQU01000003">
    <property type="protein sequence ID" value="NMN95342.1"/>
    <property type="molecule type" value="Genomic_DNA"/>
</dbReference>